<reference evidence="1" key="3">
    <citation type="journal article" date="2017" name="Nature">
        <title>Genome sequence of the progenitor of the wheat D genome Aegilops tauschii.</title>
        <authorList>
            <person name="Luo M.C."/>
            <person name="Gu Y.Q."/>
            <person name="Puiu D."/>
            <person name="Wang H."/>
            <person name="Twardziok S.O."/>
            <person name="Deal K.R."/>
            <person name="Huo N."/>
            <person name="Zhu T."/>
            <person name="Wang L."/>
            <person name="Wang Y."/>
            <person name="McGuire P.E."/>
            <person name="Liu S."/>
            <person name="Long H."/>
            <person name="Ramasamy R.K."/>
            <person name="Rodriguez J.C."/>
            <person name="Van S.L."/>
            <person name="Yuan L."/>
            <person name="Wang Z."/>
            <person name="Xia Z."/>
            <person name="Xiao L."/>
            <person name="Anderson O.D."/>
            <person name="Ouyang S."/>
            <person name="Liang Y."/>
            <person name="Zimin A.V."/>
            <person name="Pertea G."/>
            <person name="Qi P."/>
            <person name="Bennetzen J.L."/>
            <person name="Dai X."/>
            <person name="Dawson M.W."/>
            <person name="Muller H.G."/>
            <person name="Kugler K."/>
            <person name="Rivarola-Duarte L."/>
            <person name="Spannagl M."/>
            <person name="Mayer K.F.X."/>
            <person name="Lu F.H."/>
            <person name="Bevan M.W."/>
            <person name="Leroy P."/>
            <person name="Li P."/>
            <person name="You F.M."/>
            <person name="Sun Q."/>
            <person name="Liu Z."/>
            <person name="Lyons E."/>
            <person name="Wicker T."/>
            <person name="Salzberg S.L."/>
            <person name="Devos K.M."/>
            <person name="Dvorak J."/>
        </authorList>
    </citation>
    <scope>NUCLEOTIDE SEQUENCE [LARGE SCALE GENOMIC DNA]</scope>
    <source>
        <strain evidence="1">cv. AL8/78</strain>
    </source>
</reference>
<dbReference type="EnsemblPlants" id="AET3Gv20702200.1">
    <property type="protein sequence ID" value="AET3Gv20702200.1"/>
    <property type="gene ID" value="AET3Gv20702200"/>
</dbReference>
<accession>A0A453FK43</accession>
<sequence length="139" mass="15467">MRAQAWARGGAVARLMTPFNCPTAHASSPHLLLPRLLLLRSSSYSLLPSRLRRQFASDSSTSPASVDSTRQSSRTFMEVVREVYKHGSAHGARAAIRADQKSYSLVQLISSALDVHNILCRKHVPPILFPYRSFLCIFT</sequence>
<dbReference type="Gramene" id="AET3Gv20702200.1">
    <property type="protein sequence ID" value="AET3Gv20702200.1"/>
    <property type="gene ID" value="AET3Gv20702200"/>
</dbReference>
<keyword evidence="2" id="KW-1185">Reference proteome</keyword>
<protein>
    <submittedName>
        <fullName evidence="1">Uncharacterized protein</fullName>
    </submittedName>
</protein>
<proteinExistence type="predicted"/>
<reference evidence="2" key="2">
    <citation type="journal article" date="2017" name="Nat. Plants">
        <title>The Aegilops tauschii genome reveals multiple impacts of transposons.</title>
        <authorList>
            <person name="Zhao G."/>
            <person name="Zou C."/>
            <person name="Li K."/>
            <person name="Wang K."/>
            <person name="Li T."/>
            <person name="Gao L."/>
            <person name="Zhang X."/>
            <person name="Wang H."/>
            <person name="Yang Z."/>
            <person name="Liu X."/>
            <person name="Jiang W."/>
            <person name="Mao L."/>
            <person name="Kong X."/>
            <person name="Jiao Y."/>
            <person name="Jia J."/>
        </authorList>
    </citation>
    <scope>NUCLEOTIDE SEQUENCE [LARGE SCALE GENOMIC DNA]</scope>
    <source>
        <strain evidence="2">cv. AL8/78</strain>
    </source>
</reference>
<evidence type="ECO:0000313" key="2">
    <source>
        <dbReference type="Proteomes" id="UP000015105"/>
    </source>
</evidence>
<reference evidence="2" key="1">
    <citation type="journal article" date="2014" name="Science">
        <title>Ancient hybridizations among the ancestral genomes of bread wheat.</title>
        <authorList>
            <consortium name="International Wheat Genome Sequencing Consortium,"/>
            <person name="Marcussen T."/>
            <person name="Sandve S.R."/>
            <person name="Heier L."/>
            <person name="Spannagl M."/>
            <person name="Pfeifer M."/>
            <person name="Jakobsen K.S."/>
            <person name="Wulff B.B."/>
            <person name="Steuernagel B."/>
            <person name="Mayer K.F."/>
            <person name="Olsen O.A."/>
        </authorList>
    </citation>
    <scope>NUCLEOTIDE SEQUENCE [LARGE SCALE GENOMIC DNA]</scope>
    <source>
        <strain evidence="2">cv. AL8/78</strain>
    </source>
</reference>
<reference evidence="1" key="4">
    <citation type="submission" date="2019-03" db="UniProtKB">
        <authorList>
            <consortium name="EnsemblPlants"/>
        </authorList>
    </citation>
    <scope>IDENTIFICATION</scope>
</reference>
<evidence type="ECO:0000313" key="1">
    <source>
        <dbReference type="EnsemblPlants" id="AET3Gv20702200.1"/>
    </source>
</evidence>
<organism evidence="1 2">
    <name type="scientific">Aegilops tauschii subsp. strangulata</name>
    <name type="common">Goatgrass</name>
    <dbReference type="NCBI Taxonomy" id="200361"/>
    <lineage>
        <taxon>Eukaryota</taxon>
        <taxon>Viridiplantae</taxon>
        <taxon>Streptophyta</taxon>
        <taxon>Embryophyta</taxon>
        <taxon>Tracheophyta</taxon>
        <taxon>Spermatophyta</taxon>
        <taxon>Magnoliopsida</taxon>
        <taxon>Liliopsida</taxon>
        <taxon>Poales</taxon>
        <taxon>Poaceae</taxon>
        <taxon>BOP clade</taxon>
        <taxon>Pooideae</taxon>
        <taxon>Triticodae</taxon>
        <taxon>Triticeae</taxon>
        <taxon>Triticinae</taxon>
        <taxon>Aegilops</taxon>
    </lineage>
</organism>
<reference evidence="1" key="5">
    <citation type="journal article" date="2021" name="G3 (Bethesda)">
        <title>Aegilops tauschii genome assembly Aet v5.0 features greater sequence contiguity and improved annotation.</title>
        <authorList>
            <person name="Wang L."/>
            <person name="Zhu T."/>
            <person name="Rodriguez J.C."/>
            <person name="Deal K.R."/>
            <person name="Dubcovsky J."/>
            <person name="McGuire P.E."/>
            <person name="Lux T."/>
            <person name="Spannagl M."/>
            <person name="Mayer K.F.X."/>
            <person name="Baldrich P."/>
            <person name="Meyers B.C."/>
            <person name="Huo N."/>
            <person name="Gu Y.Q."/>
            <person name="Zhou H."/>
            <person name="Devos K.M."/>
            <person name="Bennetzen J.L."/>
            <person name="Unver T."/>
            <person name="Budak H."/>
            <person name="Gulick P.J."/>
            <person name="Galiba G."/>
            <person name="Kalapos B."/>
            <person name="Nelson D.R."/>
            <person name="Li P."/>
            <person name="You F.M."/>
            <person name="Luo M.C."/>
            <person name="Dvorak J."/>
        </authorList>
    </citation>
    <scope>NUCLEOTIDE SEQUENCE [LARGE SCALE GENOMIC DNA]</scope>
    <source>
        <strain evidence="1">cv. AL8/78</strain>
    </source>
</reference>
<dbReference type="Proteomes" id="UP000015105">
    <property type="component" value="Chromosome 3D"/>
</dbReference>
<dbReference type="AlphaFoldDB" id="A0A453FK43"/>
<name>A0A453FK43_AEGTS</name>